<dbReference type="Pfam" id="PF03471">
    <property type="entry name" value="CorC_HlyC"/>
    <property type="match status" value="1"/>
</dbReference>
<keyword evidence="4" id="KW-0677">Repeat</keyword>
<evidence type="ECO:0000256" key="8">
    <source>
        <dbReference type="PROSITE-ProRule" id="PRU00703"/>
    </source>
</evidence>
<dbReference type="STRING" id="79883.GCA_001636495_03858"/>
<reference evidence="13 14" key="1">
    <citation type="submission" date="2019-08" db="EMBL/GenBank/DDBJ databases">
        <title>Bacillus genomes from the desert of Cuatro Cienegas, Coahuila.</title>
        <authorList>
            <person name="Olmedo-Alvarez G."/>
        </authorList>
    </citation>
    <scope>NUCLEOTIDE SEQUENCE [LARGE SCALE GENOMIC DNA]</scope>
    <source>
        <strain evidence="13 14">CH28_1T</strain>
    </source>
</reference>
<dbReference type="PANTHER" id="PTHR22777">
    <property type="entry name" value="HEMOLYSIN-RELATED"/>
    <property type="match status" value="1"/>
</dbReference>
<evidence type="ECO:0000256" key="1">
    <source>
        <dbReference type="ARBA" id="ARBA00004141"/>
    </source>
</evidence>
<dbReference type="InterPro" id="IPR044751">
    <property type="entry name" value="Ion_transp-like_CBS"/>
</dbReference>
<dbReference type="InterPro" id="IPR000644">
    <property type="entry name" value="CBS_dom"/>
</dbReference>
<evidence type="ECO:0000256" key="2">
    <source>
        <dbReference type="ARBA" id="ARBA00006337"/>
    </source>
</evidence>
<dbReference type="SUPFAM" id="SSF54631">
    <property type="entry name" value="CBS-domain pair"/>
    <property type="match status" value="1"/>
</dbReference>
<dbReference type="Gene3D" id="3.30.465.10">
    <property type="match status" value="1"/>
</dbReference>
<dbReference type="RefSeq" id="WP_148989614.1">
    <property type="nucleotide sequence ID" value="NZ_VTEV01000008.1"/>
</dbReference>
<dbReference type="SMART" id="SM00116">
    <property type="entry name" value="CBS"/>
    <property type="match status" value="1"/>
</dbReference>
<dbReference type="Proteomes" id="UP000322524">
    <property type="component" value="Unassembled WGS sequence"/>
</dbReference>
<dbReference type="OrthoDB" id="9798188at2"/>
<feature type="domain" description="CBS" evidence="11">
    <location>
        <begin position="271"/>
        <end position="331"/>
    </location>
</feature>
<accession>A0A5D4SN89</accession>
<evidence type="ECO:0000259" key="12">
    <source>
        <dbReference type="PROSITE" id="PS51846"/>
    </source>
</evidence>
<evidence type="ECO:0000256" key="4">
    <source>
        <dbReference type="ARBA" id="ARBA00022737"/>
    </source>
</evidence>
<evidence type="ECO:0000256" key="3">
    <source>
        <dbReference type="ARBA" id="ARBA00022692"/>
    </source>
</evidence>
<evidence type="ECO:0000313" key="14">
    <source>
        <dbReference type="Proteomes" id="UP000322524"/>
    </source>
</evidence>
<evidence type="ECO:0000259" key="11">
    <source>
        <dbReference type="PROSITE" id="PS51371"/>
    </source>
</evidence>
<dbReference type="GO" id="GO:0005886">
    <property type="term" value="C:plasma membrane"/>
    <property type="evidence" value="ECO:0007669"/>
    <property type="project" value="TreeGrafter"/>
</dbReference>
<gene>
    <name evidence="13" type="ORF">FZC76_18275</name>
</gene>
<keyword evidence="5 9" id="KW-1133">Transmembrane helix</keyword>
<feature type="domain" description="CBS" evidence="11">
    <location>
        <begin position="207"/>
        <end position="268"/>
    </location>
</feature>
<comment type="subcellular location">
    <subcellularLocation>
        <location evidence="1">Membrane</location>
        <topology evidence="1">Multi-pass membrane protein</topology>
    </subcellularLocation>
</comment>
<dbReference type="SUPFAM" id="SSF56176">
    <property type="entry name" value="FAD-binding/transporter-associated domain-like"/>
    <property type="match status" value="1"/>
</dbReference>
<dbReference type="CDD" id="cd04590">
    <property type="entry name" value="CBS_pair_CorC_HlyC_assoc"/>
    <property type="match status" value="1"/>
</dbReference>
<evidence type="ECO:0000256" key="9">
    <source>
        <dbReference type="PROSITE-ProRule" id="PRU01193"/>
    </source>
</evidence>
<dbReference type="FunFam" id="3.10.580.10:FF:000002">
    <property type="entry name" value="Magnesium/cobalt efflux protein CorC"/>
    <property type="match status" value="1"/>
</dbReference>
<dbReference type="PANTHER" id="PTHR22777:SF17">
    <property type="entry name" value="UPF0053 PROTEIN SLL0260"/>
    <property type="match status" value="1"/>
</dbReference>
<feature type="transmembrane region" description="Helical" evidence="10">
    <location>
        <begin position="94"/>
        <end position="112"/>
    </location>
</feature>
<keyword evidence="3 9" id="KW-0812">Transmembrane</keyword>
<keyword evidence="7 9" id="KW-0472">Membrane</keyword>
<dbReference type="PROSITE" id="PS51371">
    <property type="entry name" value="CBS"/>
    <property type="match status" value="2"/>
</dbReference>
<dbReference type="EMBL" id="VTEV01000008">
    <property type="protein sequence ID" value="TYS64509.1"/>
    <property type="molecule type" value="Genomic_DNA"/>
</dbReference>
<comment type="similarity">
    <text evidence="2">Belongs to the UPF0053 family.</text>
</comment>
<dbReference type="Pfam" id="PF00571">
    <property type="entry name" value="CBS"/>
    <property type="match status" value="2"/>
</dbReference>
<feature type="domain" description="CNNM transmembrane" evidence="12">
    <location>
        <begin position="1"/>
        <end position="188"/>
    </location>
</feature>
<evidence type="ECO:0000256" key="6">
    <source>
        <dbReference type="ARBA" id="ARBA00023122"/>
    </source>
</evidence>
<dbReference type="Gene3D" id="3.10.580.10">
    <property type="entry name" value="CBS-domain"/>
    <property type="match status" value="1"/>
</dbReference>
<sequence>MDSIPYDSIILLGALLILSGYFSASETAITSVNKVRLRNQADNNARAKRSLNMAENFDQSVSTILIGNNIVNIAMAAIATNIATQLYGPDGSTLAITTAIITIVVLVFGEILPKSLAKQYAEKYLLVISASLMTVMKLFYPITWLFVQLKVGIKKLLGADKEEPTVTEEDVIAMVEIGEEEGTFLTQERELLHNAIAFDDIVVKDILTPRPDVVAISEDTSIEEIKDIFIKEQYSRLPLYQGSIDNIIGVISHRDFFAQYVQNPNFSLREIARSPFFVIGSAKISNLLKELQTSQNHLAIVLDEYGGTAGIISIEDIIEEIVGEIWDEHDENENLVEVLDELKFRMDGRLPVEEFSELLQLEVVESTANTLGGWISDMLGYLPKKGERVECESFVIHIEEVKKHRIQKVVVEKNVDIVFSA</sequence>
<protein>
    <submittedName>
        <fullName evidence="13">HlyC/CorC family transporter</fullName>
    </submittedName>
</protein>
<dbReference type="Pfam" id="PF01595">
    <property type="entry name" value="CNNM"/>
    <property type="match status" value="1"/>
</dbReference>
<keyword evidence="6 8" id="KW-0129">CBS domain</keyword>
<evidence type="ECO:0000256" key="10">
    <source>
        <dbReference type="SAM" id="Phobius"/>
    </source>
</evidence>
<dbReference type="SMART" id="SM01091">
    <property type="entry name" value="CorC_HlyC"/>
    <property type="match status" value="1"/>
</dbReference>
<comment type="caution">
    <text evidence="13">The sequence shown here is derived from an EMBL/GenBank/DDBJ whole genome shotgun (WGS) entry which is preliminary data.</text>
</comment>
<dbReference type="InterPro" id="IPR016169">
    <property type="entry name" value="FAD-bd_PCMH_sub2"/>
</dbReference>
<dbReference type="InterPro" id="IPR002550">
    <property type="entry name" value="CNNM"/>
</dbReference>
<feature type="transmembrane region" description="Helical" evidence="10">
    <location>
        <begin position="124"/>
        <end position="147"/>
    </location>
</feature>
<dbReference type="PROSITE" id="PS51846">
    <property type="entry name" value="CNNM"/>
    <property type="match status" value="1"/>
</dbReference>
<name>A0A5D4SN89_9BACI</name>
<evidence type="ECO:0000256" key="5">
    <source>
        <dbReference type="ARBA" id="ARBA00022989"/>
    </source>
</evidence>
<dbReference type="AlphaFoldDB" id="A0A5D4SN89"/>
<evidence type="ECO:0000256" key="7">
    <source>
        <dbReference type="ARBA" id="ARBA00023136"/>
    </source>
</evidence>
<evidence type="ECO:0000313" key="13">
    <source>
        <dbReference type="EMBL" id="TYS64509.1"/>
    </source>
</evidence>
<dbReference type="GO" id="GO:0050660">
    <property type="term" value="F:flavin adenine dinucleotide binding"/>
    <property type="evidence" value="ECO:0007669"/>
    <property type="project" value="InterPro"/>
</dbReference>
<dbReference type="InterPro" id="IPR005170">
    <property type="entry name" value="Transptr-assoc_dom"/>
</dbReference>
<proteinExistence type="inferred from homology"/>
<dbReference type="InterPro" id="IPR036318">
    <property type="entry name" value="FAD-bd_PCMH-like_sf"/>
</dbReference>
<dbReference type="InterPro" id="IPR046342">
    <property type="entry name" value="CBS_dom_sf"/>
</dbReference>
<organism evidence="13 14">
    <name type="scientific">Sutcliffiella horikoshii</name>
    <dbReference type="NCBI Taxonomy" id="79883"/>
    <lineage>
        <taxon>Bacteria</taxon>
        <taxon>Bacillati</taxon>
        <taxon>Bacillota</taxon>
        <taxon>Bacilli</taxon>
        <taxon>Bacillales</taxon>
        <taxon>Bacillaceae</taxon>
        <taxon>Sutcliffiella</taxon>
    </lineage>
</organism>